<proteinExistence type="inferred from homology"/>
<keyword evidence="3" id="KW-0560">Oxidoreductase</keyword>
<dbReference type="PANTHER" id="PTHR10003">
    <property type="entry name" value="SUPEROXIDE DISMUTASE CU-ZN -RELATED"/>
    <property type="match status" value="1"/>
</dbReference>
<accession>A0A6N3ESF4</accession>
<dbReference type="EC" id="1.15.1.1" evidence="3"/>
<dbReference type="SUPFAM" id="SSF49329">
    <property type="entry name" value="Cu,Zn superoxide dismutase-like"/>
    <property type="match status" value="1"/>
</dbReference>
<dbReference type="InterPro" id="IPR024134">
    <property type="entry name" value="SOD_Cu/Zn_/chaperone"/>
</dbReference>
<dbReference type="InterPro" id="IPR036423">
    <property type="entry name" value="SOD-like_Cu/Zn_dom_sf"/>
</dbReference>
<dbReference type="InterPro" id="IPR001424">
    <property type="entry name" value="SOD_Cu_Zn_dom"/>
</dbReference>
<evidence type="ECO:0000256" key="1">
    <source>
        <dbReference type="ARBA" id="ARBA00010457"/>
    </source>
</evidence>
<dbReference type="AlphaFoldDB" id="A0A6N3ESF4"/>
<dbReference type="Pfam" id="PF00080">
    <property type="entry name" value="Sod_Cu"/>
    <property type="match status" value="1"/>
</dbReference>
<dbReference type="Gene3D" id="2.60.40.200">
    <property type="entry name" value="Superoxide dismutase, copper/zinc binding domain"/>
    <property type="match status" value="1"/>
</dbReference>
<dbReference type="RefSeq" id="WP_291671672.1">
    <property type="nucleotide sequence ID" value="NZ_CACRTV010000056.1"/>
</dbReference>
<reference evidence="3" key="1">
    <citation type="submission" date="2019-11" db="EMBL/GenBank/DDBJ databases">
        <authorList>
            <person name="Feng L."/>
        </authorList>
    </citation>
    <scope>NUCLEOTIDE SEQUENCE</scope>
    <source>
        <strain evidence="3">CParaputrificumLFYP93</strain>
    </source>
</reference>
<organism evidence="3">
    <name type="scientific">Clostridium paraputrificum</name>
    <dbReference type="NCBI Taxonomy" id="29363"/>
    <lineage>
        <taxon>Bacteria</taxon>
        <taxon>Bacillati</taxon>
        <taxon>Bacillota</taxon>
        <taxon>Clostridia</taxon>
        <taxon>Eubacteriales</taxon>
        <taxon>Clostridiaceae</taxon>
        <taxon>Clostridium</taxon>
    </lineage>
</organism>
<dbReference type="GO" id="GO:0004784">
    <property type="term" value="F:superoxide dismutase activity"/>
    <property type="evidence" value="ECO:0007669"/>
    <property type="project" value="UniProtKB-EC"/>
</dbReference>
<gene>
    <name evidence="3" type="primary">sodC</name>
    <name evidence="3" type="ORF">CPLFYP93_00095</name>
</gene>
<feature type="domain" description="Superoxide dismutase copper/zinc binding" evidence="2">
    <location>
        <begin position="37"/>
        <end position="165"/>
    </location>
</feature>
<dbReference type="EMBL" id="CACRTV010000056">
    <property type="protein sequence ID" value="VYU43075.1"/>
    <property type="molecule type" value="Genomic_DNA"/>
</dbReference>
<evidence type="ECO:0000313" key="3">
    <source>
        <dbReference type="EMBL" id="VYU43075.1"/>
    </source>
</evidence>
<protein>
    <submittedName>
        <fullName evidence="3">Superoxide dismutase [Cu-Zn]</fullName>
        <ecNumber evidence="3">1.15.1.1</ecNumber>
    </submittedName>
</protein>
<evidence type="ECO:0000259" key="2">
    <source>
        <dbReference type="Pfam" id="PF00080"/>
    </source>
</evidence>
<name>A0A6N3ESF4_9CLOT</name>
<comment type="similarity">
    <text evidence="1">Belongs to the Cu-Zn superoxide dismutase family.</text>
</comment>
<dbReference type="GO" id="GO:0005507">
    <property type="term" value="F:copper ion binding"/>
    <property type="evidence" value="ECO:0007669"/>
    <property type="project" value="InterPro"/>
</dbReference>
<sequence>MDNLNLSINSIFKSYNPTKPNAFANLEGGVLAPNIRGKIFLFQVENGVYIQAYITGIPMKNSEGKEVRFHGFHIHEKGDCCLGTADNPFPCTGSHDNPTNSPHPFHAGDLPPILSSNGVGILSVYTTYFSVNDVLGKSFILHENPDDLKSQPAGNSGKKLACGVIKSYK</sequence>